<organism evidence="2 3">
    <name type="scientific">Limnobacter litoralis</name>
    <dbReference type="NCBI Taxonomy" id="481366"/>
    <lineage>
        <taxon>Bacteria</taxon>
        <taxon>Pseudomonadati</taxon>
        <taxon>Pseudomonadota</taxon>
        <taxon>Betaproteobacteria</taxon>
        <taxon>Burkholderiales</taxon>
        <taxon>Burkholderiaceae</taxon>
        <taxon>Limnobacter</taxon>
    </lineage>
</organism>
<name>A0ABQ5YPM7_9BURK</name>
<protein>
    <recommendedName>
        <fullName evidence="1">Transglutaminase-like domain-containing protein</fullName>
    </recommendedName>
</protein>
<dbReference type="InterPro" id="IPR052557">
    <property type="entry name" value="CAP/Cytokinesis_protein"/>
</dbReference>
<proteinExistence type="predicted"/>
<evidence type="ECO:0000313" key="3">
    <source>
        <dbReference type="Proteomes" id="UP001156664"/>
    </source>
</evidence>
<accession>A0ABQ5YPM7</accession>
<dbReference type="PANTHER" id="PTHR46333">
    <property type="entry name" value="CYTOKINESIS PROTEIN 3"/>
    <property type="match status" value="1"/>
</dbReference>
<feature type="domain" description="Transglutaminase-like" evidence="1">
    <location>
        <begin position="33"/>
        <end position="96"/>
    </location>
</feature>
<gene>
    <name evidence="2" type="ORF">GCM10007875_11420</name>
</gene>
<evidence type="ECO:0000313" key="2">
    <source>
        <dbReference type="EMBL" id="GLR26054.1"/>
    </source>
</evidence>
<dbReference type="PANTHER" id="PTHR46333:SF2">
    <property type="entry name" value="CYTOKINESIS PROTEIN 3"/>
    <property type="match status" value="1"/>
</dbReference>
<dbReference type="SMART" id="SM00460">
    <property type="entry name" value="TGc"/>
    <property type="match status" value="1"/>
</dbReference>
<dbReference type="SUPFAM" id="SSF54001">
    <property type="entry name" value="Cysteine proteinases"/>
    <property type="match status" value="1"/>
</dbReference>
<dbReference type="InterPro" id="IPR002931">
    <property type="entry name" value="Transglutaminase-like"/>
</dbReference>
<evidence type="ECO:0000259" key="1">
    <source>
        <dbReference type="SMART" id="SM00460"/>
    </source>
</evidence>
<reference evidence="3" key="1">
    <citation type="journal article" date="2019" name="Int. J. Syst. Evol. Microbiol.">
        <title>The Global Catalogue of Microorganisms (GCM) 10K type strain sequencing project: providing services to taxonomists for standard genome sequencing and annotation.</title>
        <authorList>
            <consortium name="The Broad Institute Genomics Platform"/>
            <consortium name="The Broad Institute Genome Sequencing Center for Infectious Disease"/>
            <person name="Wu L."/>
            <person name="Ma J."/>
        </authorList>
    </citation>
    <scope>NUCLEOTIDE SEQUENCE [LARGE SCALE GENOMIC DNA]</scope>
    <source>
        <strain evidence="3">NBRC 105857</strain>
    </source>
</reference>
<sequence>MRLVYSWLISHVAYAHGAHLGDDFFSRGSLTGLTHQGLACDGYGLIFQRLAAEAGLEVKVIEGFARDGEKRPVAKPNHLWDAVKVNGSWWLVDPTWAAGSVNGSTFKSDPDDYFFLAPLDAFSLSHFDFKDEFGTQQRLGLSWRDFEALPADAPDLVYAGFSVRQILSYVDSHKHQNTVRTFNQPAGLFDAHLMPLGSTVNRSQKVHFSIASDYYSDLAIVQGKQWTPMTRNGSKFEINPELRPGNLMIMGRPKHGSEYEALLEYYVQ</sequence>
<dbReference type="EMBL" id="BSOJ01000012">
    <property type="protein sequence ID" value="GLR26054.1"/>
    <property type="molecule type" value="Genomic_DNA"/>
</dbReference>
<dbReference type="InterPro" id="IPR038765">
    <property type="entry name" value="Papain-like_cys_pep_sf"/>
</dbReference>
<keyword evidence="3" id="KW-1185">Reference proteome</keyword>
<comment type="caution">
    <text evidence="2">The sequence shown here is derived from an EMBL/GenBank/DDBJ whole genome shotgun (WGS) entry which is preliminary data.</text>
</comment>
<dbReference type="Proteomes" id="UP001156664">
    <property type="component" value="Unassembled WGS sequence"/>
</dbReference>